<accession>A0ABP0QXN3</accession>
<organism evidence="3 4">
    <name type="scientific">Durusdinium trenchii</name>
    <dbReference type="NCBI Taxonomy" id="1381693"/>
    <lineage>
        <taxon>Eukaryota</taxon>
        <taxon>Sar</taxon>
        <taxon>Alveolata</taxon>
        <taxon>Dinophyceae</taxon>
        <taxon>Suessiales</taxon>
        <taxon>Symbiodiniaceae</taxon>
        <taxon>Durusdinium</taxon>
    </lineage>
</organism>
<evidence type="ECO:0000313" key="4">
    <source>
        <dbReference type="Proteomes" id="UP001642484"/>
    </source>
</evidence>
<dbReference type="Pfam" id="PF03016">
    <property type="entry name" value="Exostosin_GT47"/>
    <property type="match status" value="1"/>
</dbReference>
<dbReference type="InterPro" id="IPR040911">
    <property type="entry name" value="Exostosin_GT47"/>
</dbReference>
<feature type="domain" description="Exostosin GT47" evidence="2">
    <location>
        <begin position="245"/>
        <end position="362"/>
    </location>
</feature>
<evidence type="ECO:0000313" key="3">
    <source>
        <dbReference type="EMBL" id="CAK9093075.1"/>
    </source>
</evidence>
<comment type="caution">
    <text evidence="3">The sequence shown here is derived from an EMBL/GenBank/DDBJ whole genome shotgun (WGS) entry which is preliminary data.</text>
</comment>
<sequence length="436" mass="49420">MDPVDTSHTGRGFFNASAILKGLILNFPELFNPIAVETLQQVWECFPPTVLHSGAAADLKPMGLNRCTNRTGYRDFVGVFFPHVWRRTSQQHFRTAAGLRRKTCRRLGHFETAMNCLGHDLEILLAFARTGEYKASWQSILSSLGGPIRSWVSAWPNETALVVMTTGHGRLLHPALRSKKAQRATVVTYAGSTNWLQTSNAYAFTDSLAHANADSAHATDFESRCSSAKRSVASGHAHYYYPDTWPHDVTMQYPSPFDTKKLWRGPHGRHLLASFIGTPTHCTRQDLLNLWLGKNRTGLSVMETVHEKNLYSQVLQQSRFCLVLDGHYPWTIRFLDVLQHGCVPVILSESWHPPLHRLLAWTGPKVSHFPTVVVHPRWMHKLDRILGQIKFNHWVEMQALTMTLARIFDPRYSYCPTAVLAEVLLARVERHSLQDG</sequence>
<dbReference type="Proteomes" id="UP001642484">
    <property type="component" value="Unassembled WGS sequence"/>
</dbReference>
<evidence type="ECO:0000259" key="2">
    <source>
        <dbReference type="Pfam" id="PF03016"/>
    </source>
</evidence>
<dbReference type="EMBL" id="CAXAMN010025151">
    <property type="protein sequence ID" value="CAK9093075.1"/>
    <property type="molecule type" value="Genomic_DNA"/>
</dbReference>
<dbReference type="PANTHER" id="PTHR11062">
    <property type="entry name" value="EXOSTOSIN HEPARAN SULFATE GLYCOSYLTRANSFERASE -RELATED"/>
    <property type="match status" value="1"/>
</dbReference>
<evidence type="ECO:0000256" key="1">
    <source>
        <dbReference type="ARBA" id="ARBA00010271"/>
    </source>
</evidence>
<dbReference type="InterPro" id="IPR004263">
    <property type="entry name" value="Exostosin"/>
</dbReference>
<name>A0ABP0QXN3_9DINO</name>
<keyword evidence="4" id="KW-1185">Reference proteome</keyword>
<gene>
    <name evidence="3" type="ORF">CCMP2556_LOCUS44523</name>
</gene>
<proteinExistence type="inferred from homology"/>
<comment type="similarity">
    <text evidence="1">Belongs to the glycosyltransferase 47 family.</text>
</comment>
<reference evidence="3 4" key="1">
    <citation type="submission" date="2024-02" db="EMBL/GenBank/DDBJ databases">
        <authorList>
            <person name="Chen Y."/>
            <person name="Shah S."/>
            <person name="Dougan E. K."/>
            <person name="Thang M."/>
            <person name="Chan C."/>
        </authorList>
    </citation>
    <scope>NUCLEOTIDE SEQUENCE [LARGE SCALE GENOMIC DNA]</scope>
</reference>
<protein>
    <recommendedName>
        <fullName evidence="2">Exostosin GT47 domain-containing protein</fullName>
    </recommendedName>
</protein>